<dbReference type="SUPFAM" id="SSF55729">
    <property type="entry name" value="Acyl-CoA N-acyltransferases (Nat)"/>
    <property type="match status" value="1"/>
</dbReference>
<dbReference type="GO" id="GO:0042393">
    <property type="term" value="F:histone binding"/>
    <property type="evidence" value="ECO:0007669"/>
    <property type="project" value="TreeGrafter"/>
</dbReference>
<dbReference type="Gene3D" id="3.40.630.30">
    <property type="match status" value="1"/>
</dbReference>
<dbReference type="PANTHER" id="PTHR47025">
    <property type="entry name" value="AUTOIMMUNE REGULATOR"/>
    <property type="match status" value="1"/>
</dbReference>
<protein>
    <recommendedName>
        <fullName evidence="5">N-acetyltransferase domain-containing protein</fullName>
    </recommendedName>
</protein>
<dbReference type="InterPro" id="IPR013083">
    <property type="entry name" value="Znf_RING/FYVE/PHD"/>
</dbReference>
<dbReference type="PANTHER" id="PTHR47025:SF7">
    <property type="entry name" value="ACYL-COA N-ACYLTRANSFERASE WITH RING_FYVE_PHD-TYPE ZINC FINGER DOMAIN-CONTAINING PROTEIN"/>
    <property type="match status" value="1"/>
</dbReference>
<dbReference type="InterPro" id="IPR016181">
    <property type="entry name" value="Acyl_CoA_acyltransferase"/>
</dbReference>
<dbReference type="EMBL" id="LR862152">
    <property type="protein sequence ID" value="CAD1834886.1"/>
    <property type="molecule type" value="Genomic_DNA"/>
</dbReference>
<organism evidence="6">
    <name type="scientific">Ananas comosus var. bracteatus</name>
    <name type="common">red pineapple</name>
    <dbReference type="NCBI Taxonomy" id="296719"/>
    <lineage>
        <taxon>Eukaryota</taxon>
        <taxon>Viridiplantae</taxon>
        <taxon>Streptophyta</taxon>
        <taxon>Embryophyta</taxon>
        <taxon>Tracheophyta</taxon>
        <taxon>Spermatophyta</taxon>
        <taxon>Magnoliopsida</taxon>
        <taxon>Liliopsida</taxon>
        <taxon>Poales</taxon>
        <taxon>Bromeliaceae</taxon>
        <taxon>Bromelioideae</taxon>
        <taxon>Ananas</taxon>
    </lineage>
</organism>
<dbReference type="Gene3D" id="3.30.40.10">
    <property type="entry name" value="Zinc/RING finger domain, C3HC4 (zinc finger)"/>
    <property type="match status" value="2"/>
</dbReference>
<evidence type="ECO:0000256" key="3">
    <source>
        <dbReference type="ARBA" id="ARBA00022833"/>
    </source>
</evidence>
<keyword evidence="2" id="KW-0863">Zinc-finger</keyword>
<keyword evidence="4" id="KW-0539">Nucleus</keyword>
<proteinExistence type="predicted"/>
<dbReference type="InterPro" id="IPR011011">
    <property type="entry name" value="Znf_FYVE_PHD"/>
</dbReference>
<reference evidence="6" key="1">
    <citation type="submission" date="2020-07" db="EMBL/GenBank/DDBJ databases">
        <authorList>
            <person name="Lin J."/>
        </authorList>
    </citation>
    <scope>NUCLEOTIDE SEQUENCE</scope>
</reference>
<keyword evidence="2" id="KW-0479">Metal-binding</keyword>
<dbReference type="PROSITE" id="PS51186">
    <property type="entry name" value="GNAT"/>
    <property type="match status" value="1"/>
</dbReference>
<dbReference type="InterPro" id="IPR032308">
    <property type="entry name" value="TDBD"/>
</dbReference>
<comment type="subcellular location">
    <subcellularLocation>
        <location evidence="1">Nucleus</location>
    </subcellularLocation>
</comment>
<gene>
    <name evidence="6" type="ORF">CB5_LOCUS18097</name>
</gene>
<dbReference type="GO" id="GO:0005634">
    <property type="term" value="C:nucleus"/>
    <property type="evidence" value="ECO:0007669"/>
    <property type="project" value="UniProtKB-SubCell"/>
</dbReference>
<evidence type="ECO:0000313" key="6">
    <source>
        <dbReference type="EMBL" id="CAD1834886.1"/>
    </source>
</evidence>
<evidence type="ECO:0000256" key="1">
    <source>
        <dbReference type="ARBA" id="ARBA00004123"/>
    </source>
</evidence>
<dbReference type="GO" id="GO:0008270">
    <property type="term" value="F:zinc ion binding"/>
    <property type="evidence" value="ECO:0007669"/>
    <property type="project" value="UniProtKB-KW"/>
</dbReference>
<sequence>MGNLLVRCMCIPQILSALEFEKHAGATSHNQNNHICLENGKSLYEVVKYLEKVPPALLYVEILNVTGLREKMKFRNSDELLKVQATYSSVEKPSKYQALRSVGDLPVEGRKEREIELRSEEFLFSSKGSKVSAKYNPRSLLSDVRGLLSTGLLEGFRVTYRKGEVEIEGIIRDLGYVCGCRVCNYTRVLSAVEFEKHAGVTTTNQNNHIFLNSRITLYNLVKELKDSPLHLLGDLIREKIGCPPNLKCFEEWKDSFQMIDDISNTNKNTEKIRPESHSEPHTVENIERSVAEGVANLALKAGLTTKFEKAATECCMDPTSIDILNVKSLPRMATACSSSSLLSTYSKVAPSVAVAEGTHFPDSYLVTDGVQRKQNSSLMETASELKTRLPNFLESSAAPVQQETVAHGPQKKRDNSLHRLVFKEGGLPDGTELTYRNKGEILLSGYKQGNSIVCHCHKEEFSPSQFEAHAGMGRRRQPYLNIYTSDGATLHELCQILSKNTKASVGSEDPAIGSEDPCLSCSDGGELVSCDGCHQHFPSAGMWLKDAPNGPHCCSDCFDQSQRALSISSSNAVKPTNLRLRRTIDPEAEDDIHCTICKDDKAILQTKYDGRTITFCGQCGKAYHVGCYARSHPGLKFKEAISDKWFCCTGCSAVCVALEKMPTEGKKVLPDCSSSILKRNFEQRGLQNDTVAAVRWQLLNGKHTKDTSLLKAANKLFQGAFEPIYVGSSELIKQMVYAKEAREAGLIFHSTCCAVLIEKSVIMSAAILRVHGRCTAELPLVVTRKECQGKGYFQTLLSVIERFLSDLQVKLLITSVDEHTQSMWINKFGFVKVTHEELRMFREHPILNFKETTVLKKAIPNSSAARS</sequence>
<dbReference type="Pfam" id="PF16135">
    <property type="entry name" value="TDBD"/>
    <property type="match status" value="3"/>
</dbReference>
<dbReference type="SUPFAM" id="SSF57903">
    <property type="entry name" value="FYVE/PHD zinc finger"/>
    <property type="match status" value="2"/>
</dbReference>
<keyword evidence="3" id="KW-0862">Zinc</keyword>
<dbReference type="AlphaFoldDB" id="A0A6V7PW87"/>
<dbReference type="GO" id="GO:0016747">
    <property type="term" value="F:acyltransferase activity, transferring groups other than amino-acyl groups"/>
    <property type="evidence" value="ECO:0007669"/>
    <property type="project" value="InterPro"/>
</dbReference>
<dbReference type="GO" id="GO:0045944">
    <property type="term" value="P:positive regulation of transcription by RNA polymerase II"/>
    <property type="evidence" value="ECO:0007669"/>
    <property type="project" value="TreeGrafter"/>
</dbReference>
<name>A0A6V7PW87_ANACO</name>
<dbReference type="GO" id="GO:0000977">
    <property type="term" value="F:RNA polymerase II transcription regulatory region sequence-specific DNA binding"/>
    <property type="evidence" value="ECO:0007669"/>
    <property type="project" value="TreeGrafter"/>
</dbReference>
<dbReference type="InterPro" id="IPR056511">
    <property type="entry name" value="IDM1_C"/>
</dbReference>
<accession>A0A6V7PW87</accession>
<evidence type="ECO:0000259" key="5">
    <source>
        <dbReference type="PROSITE" id="PS51186"/>
    </source>
</evidence>
<dbReference type="InterPro" id="IPR000182">
    <property type="entry name" value="GNAT_dom"/>
</dbReference>
<evidence type="ECO:0000256" key="4">
    <source>
        <dbReference type="ARBA" id="ARBA00023242"/>
    </source>
</evidence>
<feature type="domain" description="N-acetyltransferase" evidence="5">
    <location>
        <begin position="701"/>
        <end position="860"/>
    </location>
</feature>
<dbReference type="GO" id="GO:0003682">
    <property type="term" value="F:chromatin binding"/>
    <property type="evidence" value="ECO:0007669"/>
    <property type="project" value="TreeGrafter"/>
</dbReference>
<evidence type="ECO:0000256" key="2">
    <source>
        <dbReference type="ARBA" id="ARBA00022771"/>
    </source>
</evidence>
<dbReference type="Pfam" id="PF23209">
    <property type="entry name" value="IDM1_C"/>
    <property type="match status" value="1"/>
</dbReference>